<accession>A0A5N5QES8</accession>
<evidence type="ECO:0000313" key="3">
    <source>
        <dbReference type="Proteomes" id="UP000383932"/>
    </source>
</evidence>
<dbReference type="Proteomes" id="UP000383932">
    <property type="component" value="Unassembled WGS sequence"/>
</dbReference>
<dbReference type="AlphaFoldDB" id="A0A5N5QES8"/>
<name>A0A5N5QES8_9AGAM</name>
<gene>
    <name evidence="2" type="ORF">CTheo_6442</name>
</gene>
<proteinExistence type="predicted"/>
<dbReference type="EMBL" id="SSOP01000196">
    <property type="protein sequence ID" value="KAB5590119.1"/>
    <property type="molecule type" value="Genomic_DNA"/>
</dbReference>
<reference evidence="2 3" key="1">
    <citation type="journal article" date="2019" name="Fungal Biol. Biotechnol.">
        <title>Draft genome sequence of fastidious pathogen Ceratobasidium theobromae, which causes vascular-streak dieback in Theobroma cacao.</title>
        <authorList>
            <person name="Ali S.S."/>
            <person name="Asman A."/>
            <person name="Shao J."/>
            <person name="Firmansyah A.P."/>
            <person name="Susilo A.W."/>
            <person name="Rosmana A."/>
            <person name="McMahon P."/>
            <person name="Junaid M."/>
            <person name="Guest D."/>
            <person name="Kheng T.Y."/>
            <person name="Meinhardt L.W."/>
            <person name="Bailey B.A."/>
        </authorList>
    </citation>
    <scope>NUCLEOTIDE SEQUENCE [LARGE SCALE GENOMIC DNA]</scope>
    <source>
        <strain evidence="2 3">CT2</strain>
    </source>
</reference>
<sequence>MEPVAILNPHSITFAPQPYAVEFDSDIEAPQLSEAFTETDNDTPPETPSRPTMTLDSPDELQSCGIKEGCVEIPNNLGSSDSDMLHGSPIIPPPAHVSEPLVVATPHPIRPAVRSFRLFGAELDEEDAGYHSDHEFGPQPTNRPKLPRIRSNHLAPHSDQGRSGPVTPKLAHGLYSFLKQPREHGPSPLSTPIQASRPRASPFLGRPSHPPPVADAIHNLTRNIGDSLIGGHRPTTGCDPIEEMEPSPDLGVLPNETVLSTCVRNDRSNEIPGLEDTWVTQTIAPMQTSVGYVFPLPTDRVKTPGICAVQSDDSDLPPLALPGPMITCRASVSPTGGGSLDMSITLMQALDMGAWSGVI</sequence>
<protein>
    <submittedName>
        <fullName evidence="2">Uncharacterized protein</fullName>
    </submittedName>
</protein>
<feature type="region of interest" description="Disordered" evidence="1">
    <location>
        <begin position="32"/>
        <end position="58"/>
    </location>
</feature>
<organism evidence="2 3">
    <name type="scientific">Ceratobasidium theobromae</name>
    <dbReference type="NCBI Taxonomy" id="1582974"/>
    <lineage>
        <taxon>Eukaryota</taxon>
        <taxon>Fungi</taxon>
        <taxon>Dikarya</taxon>
        <taxon>Basidiomycota</taxon>
        <taxon>Agaricomycotina</taxon>
        <taxon>Agaricomycetes</taxon>
        <taxon>Cantharellales</taxon>
        <taxon>Ceratobasidiaceae</taxon>
        <taxon>Ceratobasidium</taxon>
    </lineage>
</organism>
<feature type="region of interest" description="Disordered" evidence="1">
    <location>
        <begin position="128"/>
        <end position="206"/>
    </location>
</feature>
<comment type="caution">
    <text evidence="2">The sequence shown here is derived from an EMBL/GenBank/DDBJ whole genome shotgun (WGS) entry which is preliminary data.</text>
</comment>
<evidence type="ECO:0000256" key="1">
    <source>
        <dbReference type="SAM" id="MobiDB-lite"/>
    </source>
</evidence>
<evidence type="ECO:0000313" key="2">
    <source>
        <dbReference type="EMBL" id="KAB5590119.1"/>
    </source>
</evidence>
<keyword evidence="3" id="KW-1185">Reference proteome</keyword>
<dbReference type="OrthoDB" id="3133954at2759"/>